<dbReference type="Gene3D" id="3.30.572.10">
    <property type="entry name" value="Thymidylate synthase/dCMP hydroxymethylase domain"/>
    <property type="match status" value="1"/>
</dbReference>
<dbReference type="CDD" id="cd00351">
    <property type="entry name" value="TS_Pyrimidine_HMase"/>
    <property type="match status" value="1"/>
</dbReference>
<dbReference type="PANTHER" id="PTHR11548">
    <property type="entry name" value="THYMIDYLATE SYNTHASE 1"/>
    <property type="match status" value="1"/>
</dbReference>
<dbReference type="PANTHER" id="PTHR11548:SF1">
    <property type="entry name" value="THYMIDYLATE SYNTHASE 1"/>
    <property type="match status" value="1"/>
</dbReference>
<dbReference type="GO" id="GO:0032259">
    <property type="term" value="P:methylation"/>
    <property type="evidence" value="ECO:0007669"/>
    <property type="project" value="UniProtKB-KW"/>
</dbReference>
<keyword evidence="6" id="KW-1185">Reference proteome</keyword>
<dbReference type="Pfam" id="PF00303">
    <property type="entry name" value="Thymidylat_synt"/>
    <property type="match status" value="1"/>
</dbReference>
<dbReference type="EC" id="2.1.1.45" evidence="1"/>
<name>A0ABW2XGW8_9ACTN</name>
<sequence>MIDVSADSATALWVAAINAVVRDGAPCAPRGLGTREVTDAHLSLTRPRQRLVYAPPTRVINAAFAAAETVWIIAGVDDDWIYTYNERLKRFADGHVLRGAYGPRLRSWADGVDQLDLVRRELLAEPSSRRAVVQLWDPARDHAGHRDVPCTLGYWFCLRDGRLDMHTAMRSQDLWLGFCYDIYVDTIVHELVAGWVGAKLGVYHHHIGSLHLYDEHMPYARELVSAPSAIDDVHGVEMAPLTVPWEDLDPLLHAVINGENCRHPGWTEMAEVMRSYRSYKSGDTTDGRAQARNIDGPLGRALNAWYDHLDRAAGLLQPDAQMKGPA</sequence>
<evidence type="ECO:0000256" key="1">
    <source>
        <dbReference type="ARBA" id="ARBA00011947"/>
    </source>
</evidence>
<dbReference type="RefSeq" id="WP_131754771.1">
    <property type="nucleotide sequence ID" value="NZ_CAACUY010000001.1"/>
</dbReference>
<keyword evidence="3 5" id="KW-0808">Transferase</keyword>
<dbReference type="PRINTS" id="PR00108">
    <property type="entry name" value="THYMDSNTHASE"/>
</dbReference>
<dbReference type="SUPFAM" id="SSF55831">
    <property type="entry name" value="Thymidylate synthase/dCMP hydroxymethylase"/>
    <property type="match status" value="1"/>
</dbReference>
<dbReference type="InterPro" id="IPR045097">
    <property type="entry name" value="Thymidate_synth/dCMP_Mease"/>
</dbReference>
<dbReference type="InterPro" id="IPR036926">
    <property type="entry name" value="Thymidate_synth/dCMP_Mease_sf"/>
</dbReference>
<evidence type="ECO:0000256" key="2">
    <source>
        <dbReference type="ARBA" id="ARBA00022603"/>
    </source>
</evidence>
<dbReference type="Proteomes" id="UP001597063">
    <property type="component" value="Unassembled WGS sequence"/>
</dbReference>
<dbReference type="EMBL" id="JBHTGP010000003">
    <property type="protein sequence ID" value="MFD0683726.1"/>
    <property type="molecule type" value="Genomic_DNA"/>
</dbReference>
<evidence type="ECO:0000256" key="3">
    <source>
        <dbReference type="ARBA" id="ARBA00022679"/>
    </source>
</evidence>
<organism evidence="5 6">
    <name type="scientific">Actinomadura fibrosa</name>
    <dbReference type="NCBI Taxonomy" id="111802"/>
    <lineage>
        <taxon>Bacteria</taxon>
        <taxon>Bacillati</taxon>
        <taxon>Actinomycetota</taxon>
        <taxon>Actinomycetes</taxon>
        <taxon>Streptosporangiales</taxon>
        <taxon>Thermomonosporaceae</taxon>
        <taxon>Actinomadura</taxon>
    </lineage>
</organism>
<gene>
    <name evidence="5" type="ORF">ACFQZM_04395</name>
</gene>
<dbReference type="InterPro" id="IPR023451">
    <property type="entry name" value="Thymidate_synth/dCMP_Mease_dom"/>
</dbReference>
<feature type="domain" description="Thymidylate synthase/dCMP hydroxymethylase" evidence="4">
    <location>
        <begin position="31"/>
        <end position="225"/>
    </location>
</feature>
<evidence type="ECO:0000313" key="6">
    <source>
        <dbReference type="Proteomes" id="UP001597063"/>
    </source>
</evidence>
<accession>A0ABW2XGW8</accession>
<evidence type="ECO:0000259" key="4">
    <source>
        <dbReference type="Pfam" id="PF00303"/>
    </source>
</evidence>
<evidence type="ECO:0000313" key="5">
    <source>
        <dbReference type="EMBL" id="MFD0683726.1"/>
    </source>
</evidence>
<reference evidence="6" key="1">
    <citation type="journal article" date="2019" name="Int. J. Syst. Evol. Microbiol.">
        <title>The Global Catalogue of Microorganisms (GCM) 10K type strain sequencing project: providing services to taxonomists for standard genome sequencing and annotation.</title>
        <authorList>
            <consortium name="The Broad Institute Genomics Platform"/>
            <consortium name="The Broad Institute Genome Sequencing Center for Infectious Disease"/>
            <person name="Wu L."/>
            <person name="Ma J."/>
        </authorList>
    </citation>
    <scope>NUCLEOTIDE SEQUENCE [LARGE SCALE GENOMIC DNA]</scope>
    <source>
        <strain evidence="6">JCM 9371</strain>
    </source>
</reference>
<comment type="caution">
    <text evidence="5">The sequence shown here is derived from an EMBL/GenBank/DDBJ whole genome shotgun (WGS) entry which is preliminary data.</text>
</comment>
<dbReference type="GO" id="GO:0004799">
    <property type="term" value="F:thymidylate synthase activity"/>
    <property type="evidence" value="ECO:0007669"/>
    <property type="project" value="UniProtKB-EC"/>
</dbReference>
<proteinExistence type="predicted"/>
<keyword evidence="2 5" id="KW-0489">Methyltransferase</keyword>
<dbReference type="InterPro" id="IPR000398">
    <property type="entry name" value="Thymidylate_synthase"/>
</dbReference>
<protein>
    <recommendedName>
        <fullName evidence="1">thymidylate synthase</fullName>
        <ecNumber evidence="1">2.1.1.45</ecNumber>
    </recommendedName>
</protein>